<proteinExistence type="predicted"/>
<gene>
    <name evidence="1" type="ORF">ENL71_00025</name>
</gene>
<organism evidence="1">
    <name type="scientific">Caldicellulosiruptor owensensis</name>
    <dbReference type="NCBI Taxonomy" id="55205"/>
    <lineage>
        <taxon>Bacteria</taxon>
        <taxon>Bacillati</taxon>
        <taxon>Bacillota</taxon>
        <taxon>Bacillota incertae sedis</taxon>
        <taxon>Caldicellulosiruptorales</taxon>
        <taxon>Caldicellulosiruptoraceae</taxon>
        <taxon>Caldicellulosiruptor</taxon>
    </lineage>
</organism>
<dbReference type="EMBL" id="DRUZ01000001">
    <property type="protein sequence ID" value="HHS00937.1"/>
    <property type="molecule type" value="Genomic_DNA"/>
</dbReference>
<comment type="caution">
    <text evidence="1">The sequence shown here is derived from an EMBL/GenBank/DDBJ whole genome shotgun (WGS) entry which is preliminary data.</text>
</comment>
<reference evidence="1" key="1">
    <citation type="journal article" date="2020" name="mSystems">
        <title>Genome- and Community-Level Interaction Insights into Carbon Utilization and Element Cycling Functions of Hydrothermarchaeota in Hydrothermal Sediment.</title>
        <authorList>
            <person name="Zhou Z."/>
            <person name="Liu Y."/>
            <person name="Xu W."/>
            <person name="Pan J."/>
            <person name="Luo Z.H."/>
            <person name="Li M."/>
        </authorList>
    </citation>
    <scope>NUCLEOTIDE SEQUENCE [LARGE SCALE GENOMIC DNA]</scope>
    <source>
        <strain evidence="1">SpSt-102</strain>
    </source>
</reference>
<sequence length="108" mass="12308">MLYHPDEIIIDGVECYLDWSKHSTEREVERLFTVEDVTATLALATELLDFKSGTRCWIKNHTRGKSVLVRVVAGGQWICIEIITLLDKVDDLEVFAAEVIDVWEDEAA</sequence>
<protein>
    <submittedName>
        <fullName evidence="1">Uncharacterized protein</fullName>
    </submittedName>
</protein>
<evidence type="ECO:0000313" key="1">
    <source>
        <dbReference type="EMBL" id="HHS00937.1"/>
    </source>
</evidence>
<name>A0A7C5ZBU2_9FIRM</name>
<accession>A0A7C5ZBU2</accession>
<dbReference type="AlphaFoldDB" id="A0A7C5ZBU2"/>